<keyword evidence="3" id="KW-1185">Reference proteome</keyword>
<comment type="caution">
    <text evidence="2">The sequence shown here is derived from an EMBL/GenBank/DDBJ whole genome shotgun (WGS) entry which is preliminary data.</text>
</comment>
<dbReference type="AlphaFoldDB" id="A0AAE0YIH4"/>
<evidence type="ECO:0000313" key="3">
    <source>
        <dbReference type="Proteomes" id="UP001283361"/>
    </source>
</evidence>
<feature type="compositionally biased region" description="Basic residues" evidence="1">
    <location>
        <begin position="103"/>
        <end position="118"/>
    </location>
</feature>
<sequence length="118" mass="13961">MAQHRYQKRFEKINSGRIANMIMRNTRRTNPNQRIQPRDILCRLIDWSLNTSYRTSTEQGRADKRVRPGCKKSTSSSYCVGSAFNMGSRQMYPVTKIRDPIKPKKKLGRRRKRLSERD</sequence>
<feature type="region of interest" description="Disordered" evidence="1">
    <location>
        <begin position="55"/>
        <end position="76"/>
    </location>
</feature>
<protein>
    <submittedName>
        <fullName evidence="2">Uncharacterized protein</fullName>
    </submittedName>
</protein>
<dbReference type="EMBL" id="JAWDGP010006106">
    <property type="protein sequence ID" value="KAK3747183.1"/>
    <property type="molecule type" value="Genomic_DNA"/>
</dbReference>
<evidence type="ECO:0000256" key="1">
    <source>
        <dbReference type="SAM" id="MobiDB-lite"/>
    </source>
</evidence>
<evidence type="ECO:0000313" key="2">
    <source>
        <dbReference type="EMBL" id="KAK3747183.1"/>
    </source>
</evidence>
<name>A0AAE0YIH4_9GAST</name>
<feature type="region of interest" description="Disordered" evidence="1">
    <location>
        <begin position="94"/>
        <end position="118"/>
    </location>
</feature>
<reference evidence="2" key="1">
    <citation type="journal article" date="2023" name="G3 (Bethesda)">
        <title>A reference genome for the long-term kleptoplast-retaining sea slug Elysia crispata morphotype clarki.</title>
        <authorList>
            <person name="Eastman K.E."/>
            <person name="Pendleton A.L."/>
            <person name="Shaikh M.A."/>
            <person name="Suttiyut T."/>
            <person name="Ogas R."/>
            <person name="Tomko P."/>
            <person name="Gavelis G."/>
            <person name="Widhalm J.R."/>
            <person name="Wisecaver J.H."/>
        </authorList>
    </citation>
    <scope>NUCLEOTIDE SEQUENCE</scope>
    <source>
        <strain evidence="2">ECLA1</strain>
    </source>
</reference>
<proteinExistence type="predicted"/>
<organism evidence="2 3">
    <name type="scientific">Elysia crispata</name>
    <name type="common">lettuce slug</name>
    <dbReference type="NCBI Taxonomy" id="231223"/>
    <lineage>
        <taxon>Eukaryota</taxon>
        <taxon>Metazoa</taxon>
        <taxon>Spiralia</taxon>
        <taxon>Lophotrochozoa</taxon>
        <taxon>Mollusca</taxon>
        <taxon>Gastropoda</taxon>
        <taxon>Heterobranchia</taxon>
        <taxon>Euthyneura</taxon>
        <taxon>Panpulmonata</taxon>
        <taxon>Sacoglossa</taxon>
        <taxon>Placobranchoidea</taxon>
        <taxon>Plakobranchidae</taxon>
        <taxon>Elysia</taxon>
    </lineage>
</organism>
<accession>A0AAE0YIH4</accession>
<gene>
    <name evidence="2" type="ORF">RRG08_035729</name>
</gene>
<dbReference type="Proteomes" id="UP001283361">
    <property type="component" value="Unassembled WGS sequence"/>
</dbReference>